<dbReference type="EMBL" id="ACMP01000209">
    <property type="protein sequence ID" value="EEL67409.1"/>
    <property type="molecule type" value="Genomic_DNA"/>
</dbReference>
<name>C2Y3T3_BACMY</name>
<proteinExistence type="predicted"/>
<dbReference type="HOGENOM" id="CLU_3246914_0_0_9"/>
<protein>
    <submittedName>
        <fullName evidence="1">Uncharacterized protein</fullName>
    </submittedName>
</protein>
<dbReference type="AlphaFoldDB" id="C2Y3T3"/>
<comment type="caution">
    <text evidence="1">The sequence shown here is derived from an EMBL/GenBank/DDBJ whole genome shotgun (WGS) entry which is preliminary data.</text>
</comment>
<accession>C2Y3T3</accession>
<sequence>MGKSELFEKEKIKKRSDCFDRIERVIMVHQNFMKRRSAPIII</sequence>
<dbReference type="Proteomes" id="UP000001753">
    <property type="component" value="Chromosome"/>
</dbReference>
<reference evidence="1" key="1">
    <citation type="journal article" date="2012" name="Genome Res.">
        <title>Genomic characterization of the Bacillus cereus sensu lato species: Backdrop to the evolution of Bacillus anthracis.</title>
        <authorList>
            <person name="Zwick M.E."/>
            <person name="Joseph S.J."/>
            <person name="Didelot X."/>
            <person name="Chen P.E."/>
            <person name="Bishop-Lilly K.A."/>
            <person name="Stewart A.C."/>
            <person name="Willner K."/>
            <person name="Nolan N."/>
            <person name="Lentz S."/>
            <person name="Thomason M.K."/>
            <person name="Sozhamannan S."/>
            <person name="Mateczun A.J."/>
            <person name="Du L."/>
            <person name="Read T.D."/>
        </authorList>
    </citation>
    <scope>NUCLEOTIDE SEQUENCE [LARGE SCALE GENOMIC DNA]</scope>
    <source>
        <strain evidence="1">AH603</strain>
    </source>
</reference>
<evidence type="ECO:0000313" key="1">
    <source>
        <dbReference type="EMBL" id="EEL67409.1"/>
    </source>
</evidence>
<organism evidence="1">
    <name type="scientific">Bacillus mycoides</name>
    <dbReference type="NCBI Taxonomy" id="1405"/>
    <lineage>
        <taxon>Bacteria</taxon>
        <taxon>Bacillati</taxon>
        <taxon>Bacillota</taxon>
        <taxon>Bacilli</taxon>
        <taxon>Bacillales</taxon>
        <taxon>Bacillaceae</taxon>
        <taxon>Bacillus</taxon>
        <taxon>Bacillus cereus group</taxon>
    </lineage>
</organism>
<gene>
    <name evidence="1" type="ORF">bcere0026_56440</name>
</gene>